<evidence type="ECO:0000313" key="11">
    <source>
        <dbReference type="EMBL" id="MRG96358.1"/>
    </source>
</evidence>
<keyword evidence="6 7" id="KW-0067">ATP-binding</keyword>
<dbReference type="Pfam" id="PF00069">
    <property type="entry name" value="Pkinase"/>
    <property type="match status" value="1"/>
</dbReference>
<evidence type="ECO:0000256" key="7">
    <source>
        <dbReference type="PROSITE-ProRule" id="PRU10141"/>
    </source>
</evidence>
<dbReference type="PANTHER" id="PTHR43289">
    <property type="entry name" value="MITOGEN-ACTIVATED PROTEIN KINASE KINASE KINASE 20-RELATED"/>
    <property type="match status" value="1"/>
</dbReference>
<accession>A0A6N7PWB6</accession>
<feature type="region of interest" description="Disordered" evidence="8">
    <location>
        <begin position="356"/>
        <end position="377"/>
    </location>
</feature>
<name>A0A6N7PWB6_9BACT</name>
<evidence type="ECO:0000259" key="10">
    <source>
        <dbReference type="PROSITE" id="PS50011"/>
    </source>
</evidence>
<protein>
    <recommendedName>
        <fullName evidence="1">non-specific serine/threonine protein kinase</fullName>
        <ecNumber evidence="1">2.7.11.1</ecNumber>
    </recommendedName>
</protein>
<feature type="region of interest" description="Disordered" evidence="8">
    <location>
        <begin position="810"/>
        <end position="885"/>
    </location>
</feature>
<evidence type="ECO:0000313" key="12">
    <source>
        <dbReference type="Proteomes" id="UP000440224"/>
    </source>
</evidence>
<keyword evidence="3" id="KW-0808">Transferase</keyword>
<dbReference type="PANTHER" id="PTHR43289:SF6">
    <property type="entry name" value="SERINE_THREONINE-PROTEIN KINASE NEKL-3"/>
    <property type="match status" value="1"/>
</dbReference>
<dbReference type="InterPro" id="IPR017441">
    <property type="entry name" value="Protein_kinase_ATP_BS"/>
</dbReference>
<feature type="compositionally biased region" description="Low complexity" evidence="8">
    <location>
        <begin position="836"/>
        <end position="861"/>
    </location>
</feature>
<feature type="domain" description="Protein kinase" evidence="10">
    <location>
        <begin position="419"/>
        <end position="691"/>
    </location>
</feature>
<evidence type="ECO:0000256" key="8">
    <source>
        <dbReference type="SAM" id="MobiDB-lite"/>
    </source>
</evidence>
<gene>
    <name evidence="11" type="ORF">GF068_31205</name>
</gene>
<dbReference type="SMART" id="SM00220">
    <property type="entry name" value="S_TKc"/>
    <property type="match status" value="1"/>
</dbReference>
<evidence type="ECO:0000256" key="3">
    <source>
        <dbReference type="ARBA" id="ARBA00022679"/>
    </source>
</evidence>
<feature type="binding site" evidence="7">
    <location>
        <position position="448"/>
    </location>
    <ligand>
        <name>ATP</name>
        <dbReference type="ChEBI" id="CHEBI:30616"/>
    </ligand>
</feature>
<evidence type="ECO:0000256" key="9">
    <source>
        <dbReference type="SAM" id="Phobius"/>
    </source>
</evidence>
<dbReference type="AlphaFoldDB" id="A0A6N7PWB6"/>
<evidence type="ECO:0000256" key="1">
    <source>
        <dbReference type="ARBA" id="ARBA00012513"/>
    </source>
</evidence>
<dbReference type="InterPro" id="IPR008271">
    <property type="entry name" value="Ser/Thr_kinase_AS"/>
</dbReference>
<dbReference type="Gene3D" id="1.10.510.10">
    <property type="entry name" value="Transferase(Phosphotransferase) domain 1"/>
    <property type="match status" value="1"/>
</dbReference>
<comment type="caution">
    <text evidence="11">The sequence shown here is derived from an EMBL/GenBank/DDBJ whole genome shotgun (WGS) entry which is preliminary data.</text>
</comment>
<sequence>MASSGRRLDKERTRSGMRTSLSAGSSRRRRASSTRFDDASSGMAAAKRSEGRRGAKRAARSSCKIDRGKPLACTFLSVLPTCAAIFESCVISAGSSARSAGPTSTSTCVRTTTRARPSRASLASAAWISAFVPPLTRFPTSLSGTRAPPWRRLSICAARGTRIVFGPRSRPRATSCFTSSALASGASLVFVSRVRGTAFAIRTARSTSSTICVFNGWKRWGARGTFRVLGFRGHLLQCTLEFGPRDRTSDADVELLHGRPSAWAGEARFHLHVLPVKWILASPVPEGKPSVCPARPWRSRSSQTVVPPNPWRGWRMANEPSSPTPPSVGGAASTSERACTFFSPCQGPNTDAASRSACSLGRPGRAHPRGAPRLDLRPIAGRVDGSCSRASFRRARRAFLPMVPMDTSVRPGEVLLGKYRVERVLGKGGMGLVVAARHLSLGELFAIKFLSTSTIENAEVIERFEREARAAARLRGEHVARVHDVGRMENGAPYMIMEYLDGSDLHALVRRRGPLPVEEAVAYVLQACDGIAEAHAAGIVHRDLKPANLFLIRRPNGSPCVKVLDFGVARQTGVEEVALTATGVMLGSPMYMAPEQIARSKSVDARSDIWAMGVVLYELLTARGPFQGQTVLELVAAILQEEPPRPSELRPDLPAALEAVILRCLRKRSEERFQSMGELAAALDEASRPAAAAVLAGGTVLLPGPARASAPSAPNLFVQPPAAPSLPMPVAPPMPMPVAPLASAPALARPPFASTPAIQASTNQAWGQTGYVQAAAPRPSGRFAVAIGAVAALVLLGGGGWFVLGRSSGPTPAADVPAASAAPVETAAPAPPPRETAPIAAIAAPEQAPAPSSAPSASAAPAAPPVKVQASRPSPPTKPHRPSLW</sequence>
<evidence type="ECO:0000256" key="6">
    <source>
        <dbReference type="ARBA" id="ARBA00022840"/>
    </source>
</evidence>
<feature type="transmembrane region" description="Helical" evidence="9">
    <location>
        <begin position="783"/>
        <end position="804"/>
    </location>
</feature>
<keyword evidence="2" id="KW-0723">Serine/threonine-protein kinase</keyword>
<dbReference type="SUPFAM" id="SSF56112">
    <property type="entry name" value="Protein kinase-like (PK-like)"/>
    <property type="match status" value="1"/>
</dbReference>
<evidence type="ECO:0000256" key="2">
    <source>
        <dbReference type="ARBA" id="ARBA00022527"/>
    </source>
</evidence>
<dbReference type="PROSITE" id="PS50011">
    <property type="entry name" value="PROTEIN_KINASE_DOM"/>
    <property type="match status" value="1"/>
</dbReference>
<feature type="region of interest" description="Disordered" evidence="8">
    <location>
        <begin position="1"/>
        <end position="61"/>
    </location>
</feature>
<evidence type="ECO:0000256" key="5">
    <source>
        <dbReference type="ARBA" id="ARBA00022777"/>
    </source>
</evidence>
<dbReference type="GO" id="GO:0004674">
    <property type="term" value="F:protein serine/threonine kinase activity"/>
    <property type="evidence" value="ECO:0007669"/>
    <property type="project" value="UniProtKB-KW"/>
</dbReference>
<keyword evidence="12" id="KW-1185">Reference proteome</keyword>
<dbReference type="Gene3D" id="3.30.200.20">
    <property type="entry name" value="Phosphorylase Kinase, domain 1"/>
    <property type="match status" value="1"/>
</dbReference>
<reference evidence="11 12" key="1">
    <citation type="submission" date="2019-10" db="EMBL/GenBank/DDBJ databases">
        <title>A soil myxobacterium in the family Polyangiaceae.</title>
        <authorList>
            <person name="Li Y."/>
            <person name="Wang J."/>
        </authorList>
    </citation>
    <scope>NUCLEOTIDE SEQUENCE [LARGE SCALE GENOMIC DNA]</scope>
    <source>
        <strain evidence="11 12">DSM 14734</strain>
    </source>
</reference>
<feature type="compositionally biased region" description="Basic and acidic residues" evidence="8">
    <location>
        <begin position="1"/>
        <end position="14"/>
    </location>
</feature>
<keyword evidence="9" id="KW-0472">Membrane</keyword>
<dbReference type="InterPro" id="IPR011009">
    <property type="entry name" value="Kinase-like_dom_sf"/>
</dbReference>
<dbReference type="Proteomes" id="UP000440224">
    <property type="component" value="Unassembled WGS sequence"/>
</dbReference>
<feature type="region of interest" description="Disordered" evidence="8">
    <location>
        <begin position="290"/>
        <end position="332"/>
    </location>
</feature>
<keyword evidence="5 11" id="KW-0418">Kinase</keyword>
<dbReference type="CDD" id="cd14014">
    <property type="entry name" value="STKc_PknB_like"/>
    <property type="match status" value="1"/>
</dbReference>
<proteinExistence type="predicted"/>
<dbReference type="PROSITE" id="PS00108">
    <property type="entry name" value="PROTEIN_KINASE_ST"/>
    <property type="match status" value="1"/>
</dbReference>
<dbReference type="FunFam" id="1.10.510.10:FF:000021">
    <property type="entry name" value="Serine/threonine protein kinase"/>
    <property type="match status" value="1"/>
</dbReference>
<organism evidence="11 12">
    <name type="scientific">Polyangium spumosum</name>
    <dbReference type="NCBI Taxonomy" id="889282"/>
    <lineage>
        <taxon>Bacteria</taxon>
        <taxon>Pseudomonadati</taxon>
        <taxon>Myxococcota</taxon>
        <taxon>Polyangia</taxon>
        <taxon>Polyangiales</taxon>
        <taxon>Polyangiaceae</taxon>
        <taxon>Polyangium</taxon>
    </lineage>
</organism>
<feature type="compositionally biased region" description="Low complexity" evidence="8">
    <location>
        <begin position="810"/>
        <end position="828"/>
    </location>
</feature>
<dbReference type="EC" id="2.7.11.1" evidence="1"/>
<dbReference type="PROSITE" id="PS00107">
    <property type="entry name" value="PROTEIN_KINASE_ATP"/>
    <property type="match status" value="1"/>
</dbReference>
<dbReference type="GO" id="GO:0005524">
    <property type="term" value="F:ATP binding"/>
    <property type="evidence" value="ECO:0007669"/>
    <property type="project" value="UniProtKB-UniRule"/>
</dbReference>
<dbReference type="InterPro" id="IPR000719">
    <property type="entry name" value="Prot_kinase_dom"/>
</dbReference>
<keyword evidence="9" id="KW-0812">Transmembrane</keyword>
<evidence type="ECO:0000256" key="4">
    <source>
        <dbReference type="ARBA" id="ARBA00022741"/>
    </source>
</evidence>
<dbReference type="OrthoDB" id="9801841at2"/>
<dbReference type="EMBL" id="WJIE01000011">
    <property type="protein sequence ID" value="MRG96358.1"/>
    <property type="molecule type" value="Genomic_DNA"/>
</dbReference>
<keyword evidence="4 7" id="KW-0547">Nucleotide-binding</keyword>
<keyword evidence="9" id="KW-1133">Transmembrane helix</keyword>